<evidence type="ECO:0000313" key="3">
    <source>
        <dbReference type="Proteomes" id="UP000184330"/>
    </source>
</evidence>
<sequence length="109" mass="11902">MPITLPNMIGLVKIPIDSQDAELATTIILSSPEYYTILRLNSPAAHSSNASSPHIRKFQSPSIYPRHDRTTSPSPPSTAAPNRQQFSLCATDPNCHLLCHDPLLSIPSQ</sequence>
<feature type="compositionally biased region" description="Low complexity" evidence="1">
    <location>
        <begin position="44"/>
        <end position="53"/>
    </location>
</feature>
<keyword evidence="3" id="KW-1185">Reference proteome</keyword>
<evidence type="ECO:0000256" key="1">
    <source>
        <dbReference type="SAM" id="MobiDB-lite"/>
    </source>
</evidence>
<name>A0A1L7X0S9_9HELO</name>
<proteinExistence type="predicted"/>
<accession>A0A1L7X0S9</accession>
<dbReference type="EMBL" id="FJOG01000012">
    <property type="protein sequence ID" value="CZR58621.1"/>
    <property type="molecule type" value="Genomic_DNA"/>
</dbReference>
<protein>
    <submittedName>
        <fullName evidence="2">Uncharacterized protein</fullName>
    </submittedName>
</protein>
<gene>
    <name evidence="2" type="ORF">PAC_08513</name>
</gene>
<organism evidence="2 3">
    <name type="scientific">Phialocephala subalpina</name>
    <dbReference type="NCBI Taxonomy" id="576137"/>
    <lineage>
        <taxon>Eukaryota</taxon>
        <taxon>Fungi</taxon>
        <taxon>Dikarya</taxon>
        <taxon>Ascomycota</taxon>
        <taxon>Pezizomycotina</taxon>
        <taxon>Leotiomycetes</taxon>
        <taxon>Helotiales</taxon>
        <taxon>Mollisiaceae</taxon>
        <taxon>Phialocephala</taxon>
        <taxon>Phialocephala fortinii species complex</taxon>
    </lineage>
</organism>
<feature type="region of interest" description="Disordered" evidence="1">
    <location>
        <begin position="44"/>
        <end position="85"/>
    </location>
</feature>
<dbReference type="Proteomes" id="UP000184330">
    <property type="component" value="Unassembled WGS sequence"/>
</dbReference>
<evidence type="ECO:0000313" key="2">
    <source>
        <dbReference type="EMBL" id="CZR58621.1"/>
    </source>
</evidence>
<reference evidence="2 3" key="1">
    <citation type="submission" date="2016-03" db="EMBL/GenBank/DDBJ databases">
        <authorList>
            <person name="Ploux O."/>
        </authorList>
    </citation>
    <scope>NUCLEOTIDE SEQUENCE [LARGE SCALE GENOMIC DNA]</scope>
    <source>
        <strain evidence="2 3">UAMH 11012</strain>
    </source>
</reference>
<dbReference type="AlphaFoldDB" id="A0A1L7X0S9"/>